<name>A0A9P1BP82_9DINO</name>
<dbReference type="EMBL" id="CAMXCT030000307">
    <property type="protein sequence ID" value="CAL4764246.1"/>
    <property type="molecule type" value="Genomic_DNA"/>
</dbReference>
<feature type="region of interest" description="Disordered" evidence="1">
    <location>
        <begin position="242"/>
        <end position="273"/>
    </location>
</feature>
<accession>A0A9P1BP82</accession>
<reference evidence="3" key="2">
    <citation type="submission" date="2024-04" db="EMBL/GenBank/DDBJ databases">
        <authorList>
            <person name="Chen Y."/>
            <person name="Shah S."/>
            <person name="Dougan E. K."/>
            <person name="Thang M."/>
            <person name="Chan C."/>
        </authorList>
    </citation>
    <scope>NUCLEOTIDE SEQUENCE [LARGE SCALE GENOMIC DNA]</scope>
</reference>
<organism evidence="2">
    <name type="scientific">Cladocopium goreaui</name>
    <dbReference type="NCBI Taxonomy" id="2562237"/>
    <lineage>
        <taxon>Eukaryota</taxon>
        <taxon>Sar</taxon>
        <taxon>Alveolata</taxon>
        <taxon>Dinophyceae</taxon>
        <taxon>Suessiales</taxon>
        <taxon>Symbiodiniaceae</taxon>
        <taxon>Cladocopium</taxon>
    </lineage>
</organism>
<evidence type="ECO:0000256" key="1">
    <source>
        <dbReference type="SAM" id="MobiDB-lite"/>
    </source>
</evidence>
<evidence type="ECO:0000313" key="3">
    <source>
        <dbReference type="EMBL" id="CAL1130309.1"/>
    </source>
</evidence>
<proteinExistence type="predicted"/>
<keyword evidence="4" id="KW-1185">Reference proteome</keyword>
<sequence length="291" mass="31768">MLGHVCQLHYHGGGTVAYHEDGKLANIPFSAGPLLKVGQAVSFSIVDKAAVNVDTASGTLAELTSCTMSDDMLVERANSAMLSTSSRRGSGQSKRLQREIGRFRNATMEEQLDWVCQAEAELEQLLEDDALDGDALCHLVRRVAAWLHHPVAHGAVQDPAPSGRKDATGCQLQSRIRRVLIVALQNLDLQDKNTLKCLESSLIFIQGLLDQVDLDAFPSTSSARHWRQLRWLISGADDVKVEQSEETSGSRQKRLRLSHADSSGVSNGAYHPNKKVKGKVIGQTLIRSTLP</sequence>
<comment type="caution">
    <text evidence="2">The sequence shown here is derived from an EMBL/GenBank/DDBJ whole genome shotgun (WGS) entry which is preliminary data.</text>
</comment>
<gene>
    <name evidence="2" type="ORF">C1SCF055_LOCUS5116</name>
</gene>
<protein>
    <submittedName>
        <fullName evidence="2">Uncharacterized protein</fullName>
    </submittedName>
</protein>
<reference evidence="2" key="1">
    <citation type="submission" date="2022-10" db="EMBL/GenBank/DDBJ databases">
        <authorList>
            <person name="Chen Y."/>
            <person name="Dougan E. K."/>
            <person name="Chan C."/>
            <person name="Rhodes N."/>
            <person name="Thang M."/>
        </authorList>
    </citation>
    <scope>NUCLEOTIDE SEQUENCE</scope>
</reference>
<dbReference type="EMBL" id="CAMXCT020000307">
    <property type="protein sequence ID" value="CAL1130309.1"/>
    <property type="molecule type" value="Genomic_DNA"/>
</dbReference>
<dbReference type="AlphaFoldDB" id="A0A9P1BP82"/>
<evidence type="ECO:0000313" key="4">
    <source>
        <dbReference type="Proteomes" id="UP001152797"/>
    </source>
</evidence>
<evidence type="ECO:0000313" key="2">
    <source>
        <dbReference type="EMBL" id="CAI3976934.1"/>
    </source>
</evidence>
<dbReference type="EMBL" id="CAMXCT010000307">
    <property type="protein sequence ID" value="CAI3976934.1"/>
    <property type="molecule type" value="Genomic_DNA"/>
</dbReference>
<dbReference type="Proteomes" id="UP001152797">
    <property type="component" value="Unassembled WGS sequence"/>
</dbReference>